<accession>A0A1C4F7H3</accession>
<keyword evidence="3 8" id="KW-1134">Transmembrane beta strand</keyword>
<feature type="domain" description="TonB-dependent receptor plug" evidence="12">
    <location>
        <begin position="125"/>
        <end position="247"/>
    </location>
</feature>
<dbReference type="InterPro" id="IPR000531">
    <property type="entry name" value="Beta-barrel_TonB"/>
</dbReference>
<evidence type="ECO:0000256" key="8">
    <source>
        <dbReference type="PROSITE-ProRule" id="PRU01360"/>
    </source>
</evidence>
<protein>
    <submittedName>
        <fullName evidence="13">TonB-linked outer membrane protein, SusC/RagA family</fullName>
    </submittedName>
</protein>
<keyword evidence="14" id="KW-1185">Reference proteome</keyword>
<dbReference type="Gene3D" id="2.40.170.20">
    <property type="entry name" value="TonB-dependent receptor, beta-barrel domain"/>
    <property type="match status" value="1"/>
</dbReference>
<dbReference type="PROSITE" id="PS52016">
    <property type="entry name" value="TONB_DEPENDENT_REC_3"/>
    <property type="match status" value="1"/>
</dbReference>
<feature type="chain" id="PRO_5008691684" evidence="10">
    <location>
        <begin position="23"/>
        <end position="1022"/>
    </location>
</feature>
<evidence type="ECO:0000313" key="14">
    <source>
        <dbReference type="Proteomes" id="UP000242818"/>
    </source>
</evidence>
<keyword evidence="6 8" id="KW-0472">Membrane</keyword>
<dbReference type="InterPro" id="IPR008969">
    <property type="entry name" value="CarboxyPept-like_regulatory"/>
</dbReference>
<dbReference type="NCBIfam" id="TIGR04056">
    <property type="entry name" value="OMP_RagA_SusC"/>
    <property type="match status" value="1"/>
</dbReference>
<dbReference type="Gene3D" id="2.60.40.1120">
    <property type="entry name" value="Carboxypeptidase-like, regulatory domain"/>
    <property type="match status" value="1"/>
</dbReference>
<evidence type="ECO:0000256" key="9">
    <source>
        <dbReference type="RuleBase" id="RU003357"/>
    </source>
</evidence>
<evidence type="ECO:0000256" key="5">
    <source>
        <dbReference type="ARBA" id="ARBA00023077"/>
    </source>
</evidence>
<evidence type="ECO:0000256" key="2">
    <source>
        <dbReference type="ARBA" id="ARBA00022448"/>
    </source>
</evidence>
<evidence type="ECO:0000259" key="11">
    <source>
        <dbReference type="Pfam" id="PF00593"/>
    </source>
</evidence>
<comment type="similarity">
    <text evidence="8 9">Belongs to the TonB-dependent receptor family.</text>
</comment>
<dbReference type="SUPFAM" id="SSF56935">
    <property type="entry name" value="Porins"/>
    <property type="match status" value="1"/>
</dbReference>
<dbReference type="InterPro" id="IPR037066">
    <property type="entry name" value="Plug_dom_sf"/>
</dbReference>
<evidence type="ECO:0000256" key="10">
    <source>
        <dbReference type="SAM" id="SignalP"/>
    </source>
</evidence>
<organism evidence="13 14">
    <name type="scientific">Chitinophaga costaii</name>
    <dbReference type="NCBI Taxonomy" id="1335309"/>
    <lineage>
        <taxon>Bacteria</taxon>
        <taxon>Pseudomonadati</taxon>
        <taxon>Bacteroidota</taxon>
        <taxon>Chitinophagia</taxon>
        <taxon>Chitinophagales</taxon>
        <taxon>Chitinophagaceae</taxon>
        <taxon>Chitinophaga</taxon>
    </lineage>
</organism>
<feature type="signal peptide" evidence="10">
    <location>
        <begin position="1"/>
        <end position="22"/>
    </location>
</feature>
<keyword evidence="5 9" id="KW-0798">TonB box</keyword>
<dbReference type="STRING" id="1335309.GA0116948_11239"/>
<evidence type="ECO:0000256" key="7">
    <source>
        <dbReference type="ARBA" id="ARBA00023237"/>
    </source>
</evidence>
<dbReference type="Pfam" id="PF07715">
    <property type="entry name" value="Plug"/>
    <property type="match status" value="1"/>
</dbReference>
<dbReference type="InterPro" id="IPR036942">
    <property type="entry name" value="Beta-barrel_TonB_sf"/>
</dbReference>
<dbReference type="NCBIfam" id="TIGR04057">
    <property type="entry name" value="SusC_RagA_signa"/>
    <property type="match status" value="1"/>
</dbReference>
<evidence type="ECO:0000256" key="6">
    <source>
        <dbReference type="ARBA" id="ARBA00023136"/>
    </source>
</evidence>
<gene>
    <name evidence="13" type="ORF">GA0116948_11239</name>
</gene>
<sequence>MRPFKLLVAFAVLLCIRPLVYAQQSPVSIINSKLEGKVVDERTGDPLPGAVVIIKSTTHAVSTDASGNFRFATGQKFPYVLIVSYIGYKKQEVVVNGGPVTVRLAENVNELSEIVVNDTYSSQSKKSYTGSAAIVKGATLENKPLSSPQLALQGQVAGLGVAVTSGQPGANVQVRLRGLGSTALSSNPLYVIDGMIVNAGDLSRLTSGINNSSNALAGLNADDIESYTVLKDASATSIYGSRGSNGVIIITTKKGKVGKAQVNLDAETGNTSTIPLPAAGQPLNADQFSTLFIEGLRNAGTYTPDQIAALAESYGFNSGKTTNWQDIIHRTGRQQQYNVSVRGGNENIKVFLSLGYFDQQATIIGSALKRVNGLLNVDQRISKNISVAAGLNVSNVNQLSPVGTTGSWANPVFAASILRPFQRAYNDDGSINSSSSSNTGFVAHYNPLWIAAYDKHTLSQTRALGNLNVNWHIWDQLRFSSYASIDYNVLEEIQFENPILGNSQSSNGSASNAYNRYFNWLLRNQLDYRFNFSKAQDFYLNLTAGYEAQKYSRYELRASGTGFPLTQPDLNALANAATPTLASGSSSGSTFNSVYFRGSSNYKNRYSLSATFRRDASSVFGLDNQYGNFWSIGGAWNIDGERFFENQPILSTAKFHTSFGTTGNAQGIGDYAAQPLASYGSNYGGGNGQNYNGVGNPDLQWEQQKKFDLGVDAGLFEDRLIFNVDYYHNNIYKLIQQVSISMTTGFANIPYANSGSMLNKGVELSVRGIPVKTKSFNWNASFNIAFNNNHVTDVGGNTSVINGNYYFQKGYDYYTYYTRLYAGVNPDNGEALWYTDGTRTKTINDYNKAARVPYKSATPKYFGGFSNTFYYKGIALNVDFYYNFGNYIVDGWSTRFYDGNYYTFNKYQRTYNNRWTTPGQVTDVPKYIAGGGSGGQNQSQAYSSRFLYKGDFIKLKNFTLGYDLKKLPYLQHSTAISKLYVYVRGTNLWTKTYDKKLPYDPESGTVTIPQFKTYTVGLNVGF</sequence>
<dbReference type="InterPro" id="IPR023996">
    <property type="entry name" value="TonB-dep_OMP_SusC/RagA"/>
</dbReference>
<keyword evidence="2 8" id="KW-0813">Transport</keyword>
<dbReference type="SUPFAM" id="SSF49464">
    <property type="entry name" value="Carboxypeptidase regulatory domain-like"/>
    <property type="match status" value="1"/>
</dbReference>
<reference evidence="13 14" key="1">
    <citation type="submission" date="2016-08" db="EMBL/GenBank/DDBJ databases">
        <authorList>
            <person name="Seilhamer J.J."/>
        </authorList>
    </citation>
    <scope>NUCLEOTIDE SEQUENCE [LARGE SCALE GENOMIC DNA]</scope>
    <source>
        <strain evidence="13 14">A37T2</strain>
    </source>
</reference>
<keyword evidence="10" id="KW-0732">Signal</keyword>
<dbReference type="GO" id="GO:0009279">
    <property type="term" value="C:cell outer membrane"/>
    <property type="evidence" value="ECO:0007669"/>
    <property type="project" value="UniProtKB-SubCell"/>
</dbReference>
<dbReference type="Gene3D" id="2.170.130.10">
    <property type="entry name" value="TonB-dependent receptor, plug domain"/>
    <property type="match status" value="1"/>
</dbReference>
<feature type="domain" description="TonB-dependent receptor-like beta-barrel" evidence="11">
    <location>
        <begin position="426"/>
        <end position="896"/>
    </location>
</feature>
<keyword evidence="7 8" id="KW-0998">Cell outer membrane</keyword>
<dbReference type="InterPro" id="IPR023997">
    <property type="entry name" value="TonB-dep_OMP_SusC/RagA_CS"/>
</dbReference>
<dbReference type="InterPro" id="IPR039426">
    <property type="entry name" value="TonB-dep_rcpt-like"/>
</dbReference>
<proteinExistence type="inferred from homology"/>
<evidence type="ECO:0000256" key="4">
    <source>
        <dbReference type="ARBA" id="ARBA00022692"/>
    </source>
</evidence>
<dbReference type="Pfam" id="PF13715">
    <property type="entry name" value="CarbopepD_reg_2"/>
    <property type="match status" value="1"/>
</dbReference>
<dbReference type="InterPro" id="IPR012910">
    <property type="entry name" value="Plug_dom"/>
</dbReference>
<dbReference type="AlphaFoldDB" id="A0A1C4F7H3"/>
<comment type="subcellular location">
    <subcellularLocation>
        <location evidence="1 8">Cell outer membrane</location>
        <topology evidence="1 8">Multi-pass membrane protein</topology>
    </subcellularLocation>
</comment>
<evidence type="ECO:0000256" key="1">
    <source>
        <dbReference type="ARBA" id="ARBA00004571"/>
    </source>
</evidence>
<evidence type="ECO:0000256" key="3">
    <source>
        <dbReference type="ARBA" id="ARBA00022452"/>
    </source>
</evidence>
<keyword evidence="4 8" id="KW-0812">Transmembrane</keyword>
<evidence type="ECO:0000259" key="12">
    <source>
        <dbReference type="Pfam" id="PF07715"/>
    </source>
</evidence>
<name>A0A1C4F7H3_9BACT</name>
<dbReference type="Proteomes" id="UP000242818">
    <property type="component" value="Unassembled WGS sequence"/>
</dbReference>
<dbReference type="EMBL" id="FMAR01000012">
    <property type="protein sequence ID" value="SCC51451.1"/>
    <property type="molecule type" value="Genomic_DNA"/>
</dbReference>
<evidence type="ECO:0000313" key="13">
    <source>
        <dbReference type="EMBL" id="SCC51451.1"/>
    </source>
</evidence>
<dbReference type="Pfam" id="PF00593">
    <property type="entry name" value="TonB_dep_Rec_b-barrel"/>
    <property type="match status" value="1"/>
</dbReference>